<feature type="region of interest" description="Disordered" evidence="1">
    <location>
        <begin position="51"/>
        <end position="91"/>
    </location>
</feature>
<dbReference type="Gene3D" id="3.30.70.360">
    <property type="match status" value="1"/>
</dbReference>
<dbReference type="EMBL" id="CAJMWV010003892">
    <property type="protein sequence ID" value="CAE6489680.1"/>
    <property type="molecule type" value="Genomic_DNA"/>
</dbReference>
<dbReference type="PANTHER" id="PTHR30575:SF0">
    <property type="entry name" value="XAA-ARG DIPEPTIDASE"/>
    <property type="match status" value="1"/>
</dbReference>
<dbReference type="SUPFAM" id="SSF55031">
    <property type="entry name" value="Bacterial exopeptidase dimerisation domain"/>
    <property type="match status" value="1"/>
</dbReference>
<accession>A0A8H3CN14</accession>
<organism evidence="3 4">
    <name type="scientific">Rhizoctonia solani</name>
    <dbReference type="NCBI Taxonomy" id="456999"/>
    <lineage>
        <taxon>Eukaryota</taxon>
        <taxon>Fungi</taxon>
        <taxon>Dikarya</taxon>
        <taxon>Basidiomycota</taxon>
        <taxon>Agaricomycotina</taxon>
        <taxon>Agaricomycetes</taxon>
        <taxon>Cantharellales</taxon>
        <taxon>Ceratobasidiaceae</taxon>
        <taxon>Rhizoctonia</taxon>
    </lineage>
</organism>
<dbReference type="FunFam" id="3.30.70.360:FF:000004">
    <property type="entry name" value="Peptidase M20 domain-containing protein 2"/>
    <property type="match status" value="1"/>
</dbReference>
<sequence length="407" mass="44254">MVPLDTKETAGCWSGLRALLTFKRKRRQPNNTMQPSSPDLEPKIIYAGELPPEYSAPASDTRSRSKADQVSIPSALNVTHTLPSPEAADTSDLTIDDSSGLLRELSLKIHSRPELLWDVKYAHDVLTQFVETHGFQVTRHYLADQLPGHTAWKAEFTVPNASGKALPVIGLNSEMDALPGIGHNLIAIVGVAAALGLKSAMEKHNIPGKIVLLGTPAEEGGQGKTNTEPRAYPGPGTDRAVETSPSLALQTFEVEYFGKGAHAGAQPWEGRNALDAVFVAYAAISALRQQIHPSARVHGIIEGRDWASNVIPDYAKMRYTVRAPSWDEVVALRARVDKCFEAGAHATACTMTVTTKEHIKDIQIDELLSNELRAIMASRYNHPFLPRASYGASTDFGNVTYELPALH</sequence>
<feature type="region of interest" description="Disordered" evidence="1">
    <location>
        <begin position="24"/>
        <end position="43"/>
    </location>
</feature>
<dbReference type="InterPro" id="IPR011650">
    <property type="entry name" value="Peptidase_M20_dimer"/>
</dbReference>
<gene>
    <name evidence="3" type="ORF">RDB_LOCUS107516</name>
</gene>
<evidence type="ECO:0000313" key="4">
    <source>
        <dbReference type="Proteomes" id="UP000663831"/>
    </source>
</evidence>
<dbReference type="GO" id="GO:0016805">
    <property type="term" value="F:dipeptidase activity"/>
    <property type="evidence" value="ECO:0007669"/>
    <property type="project" value="TreeGrafter"/>
</dbReference>
<dbReference type="InterPro" id="IPR052030">
    <property type="entry name" value="Peptidase_M20/M20A_hydrolases"/>
</dbReference>
<reference evidence="3" key="1">
    <citation type="submission" date="2021-01" db="EMBL/GenBank/DDBJ databases">
        <authorList>
            <person name="Kaushik A."/>
        </authorList>
    </citation>
    <scope>NUCLEOTIDE SEQUENCE</scope>
    <source>
        <strain evidence="3">AG3-1AP</strain>
    </source>
</reference>
<feature type="compositionally biased region" description="Polar residues" evidence="1">
    <location>
        <begin position="71"/>
        <end position="82"/>
    </location>
</feature>
<evidence type="ECO:0000313" key="3">
    <source>
        <dbReference type="EMBL" id="CAE6489680.1"/>
    </source>
</evidence>
<dbReference type="Pfam" id="PF07687">
    <property type="entry name" value="M20_dimer"/>
    <property type="match status" value="1"/>
</dbReference>
<proteinExistence type="predicted"/>
<evidence type="ECO:0000259" key="2">
    <source>
        <dbReference type="Pfam" id="PF07687"/>
    </source>
</evidence>
<name>A0A8H3CN14_9AGAM</name>
<dbReference type="SUPFAM" id="SSF53187">
    <property type="entry name" value="Zn-dependent exopeptidases"/>
    <property type="match status" value="1"/>
</dbReference>
<dbReference type="InterPro" id="IPR036264">
    <property type="entry name" value="Bact_exopeptidase_dim_dom"/>
</dbReference>
<feature type="region of interest" description="Disordered" evidence="1">
    <location>
        <begin position="217"/>
        <end position="240"/>
    </location>
</feature>
<comment type="caution">
    <text evidence="3">The sequence shown here is derived from an EMBL/GenBank/DDBJ whole genome shotgun (WGS) entry which is preliminary data.</text>
</comment>
<evidence type="ECO:0000256" key="1">
    <source>
        <dbReference type="SAM" id="MobiDB-lite"/>
    </source>
</evidence>
<dbReference type="AlphaFoldDB" id="A0A8H3CN14"/>
<dbReference type="PANTHER" id="PTHR30575">
    <property type="entry name" value="PEPTIDASE M20"/>
    <property type="match status" value="1"/>
</dbReference>
<feature type="domain" description="Peptidase M20 dimerisation" evidence="2">
    <location>
        <begin position="251"/>
        <end position="344"/>
    </location>
</feature>
<protein>
    <recommendedName>
        <fullName evidence="2">Peptidase M20 dimerisation domain-containing protein</fullName>
    </recommendedName>
</protein>
<dbReference type="OrthoDB" id="6119954at2759"/>
<dbReference type="Proteomes" id="UP000663831">
    <property type="component" value="Unassembled WGS sequence"/>
</dbReference>
<dbReference type="Gene3D" id="3.40.630.10">
    <property type="entry name" value="Zn peptidases"/>
    <property type="match status" value="1"/>
</dbReference>